<gene>
    <name evidence="5" type="ORF">WJX73_006308</name>
</gene>
<dbReference type="InterPro" id="IPR042095">
    <property type="entry name" value="SUMF_sf"/>
</dbReference>
<keyword evidence="1" id="KW-0489">Methyltransferase</keyword>
<organism evidence="5 6">
    <name type="scientific">Symbiochloris irregularis</name>
    <dbReference type="NCBI Taxonomy" id="706552"/>
    <lineage>
        <taxon>Eukaryota</taxon>
        <taxon>Viridiplantae</taxon>
        <taxon>Chlorophyta</taxon>
        <taxon>core chlorophytes</taxon>
        <taxon>Trebouxiophyceae</taxon>
        <taxon>Trebouxiales</taxon>
        <taxon>Trebouxiaceae</taxon>
        <taxon>Symbiochloris</taxon>
    </lineage>
</organism>
<evidence type="ECO:0000313" key="5">
    <source>
        <dbReference type="EMBL" id="KAK9789403.1"/>
    </source>
</evidence>
<sequence length="664" mass="75222">MLSSAGRHCQRLYQTIATRHQLSCRRRRYLYDAHGSALYDKIVDLQEYYPYRTEINMLKNESPSIIEHIVPGSVIVELGCGSATKTGLILNALLERDGPEGCFFEGIDCSAEFLHSARRNLLDTCPGLLQGNLGTICALYLDGLKEARRRHPGKVLCVLWLGSSVGNLDSEQTMSFFRSVLSIGGSDTQLFVCADLWKDAGMLHAAYCDSQGVTEQFIKNGLANAMDVLGVHMPVLAGGWQYDVVVNADLQQVEMWVVAPCNFYVPGTDISIVQGERVLMEVSRKFTQTRLRGLAFQAGWCWQASWTDGKYSMQMLNSPRLAFESCWADTDALFASMPDWASHPITIRHPFCFYYGHVAAFAKLKVLPMDDVDTWDEMFSRGIDPDVLDTSKCHKHPDAPAQWPTKAEILEYSSQVRQQLRTALRAGRYDMRALHLALEHERMHQETLAGAASGFAWDNEGPRQAPQKVEAFAAAAVPVTVAQFRSFILQENGYDRPELWDPTDFNHFRKSGQRHPATWTMAGSEVWVHTNEATLHWTEVADQHVWVSQAEALAYCRAHDARMMTEPEYTRLLDENAASDERWEGLRTGGWEWTATPFAGLQGFTPMHDYPEYSTDFFDGRHIVLKGSAPSTHSSMKRDSFRNYYQTQYPYMFAKFRELLANFE</sequence>
<dbReference type="Proteomes" id="UP001465755">
    <property type="component" value="Unassembled WGS sequence"/>
</dbReference>
<keyword evidence="2" id="KW-0808">Transferase</keyword>
<dbReference type="Gene3D" id="3.40.50.150">
    <property type="entry name" value="Vaccinia Virus protein VP39"/>
    <property type="match status" value="1"/>
</dbReference>
<dbReference type="EMBL" id="JALJOQ010000208">
    <property type="protein sequence ID" value="KAK9789403.1"/>
    <property type="molecule type" value="Genomic_DNA"/>
</dbReference>
<dbReference type="Gene3D" id="3.90.1580.10">
    <property type="entry name" value="paralog of FGE (formylglycine-generating enzyme)"/>
    <property type="match status" value="1"/>
</dbReference>
<dbReference type="InterPro" id="IPR019257">
    <property type="entry name" value="MeTrfase_dom"/>
</dbReference>
<evidence type="ECO:0000259" key="4">
    <source>
        <dbReference type="Pfam" id="PF10017"/>
    </source>
</evidence>
<dbReference type="InterPro" id="IPR005532">
    <property type="entry name" value="SUMF_dom"/>
</dbReference>
<dbReference type="AlphaFoldDB" id="A0AAW1NPE6"/>
<evidence type="ECO:0000256" key="2">
    <source>
        <dbReference type="ARBA" id="ARBA00022679"/>
    </source>
</evidence>
<feature type="domain" description="Sulfatase-modifying factor enzyme-like" evidence="3">
    <location>
        <begin position="450"/>
        <end position="570"/>
    </location>
</feature>
<reference evidence="5 6" key="1">
    <citation type="journal article" date="2024" name="Nat. Commun.">
        <title>Phylogenomics reveals the evolutionary origins of lichenization in chlorophyte algae.</title>
        <authorList>
            <person name="Puginier C."/>
            <person name="Libourel C."/>
            <person name="Otte J."/>
            <person name="Skaloud P."/>
            <person name="Haon M."/>
            <person name="Grisel S."/>
            <person name="Petersen M."/>
            <person name="Berrin J.G."/>
            <person name="Delaux P.M."/>
            <person name="Dal Grande F."/>
            <person name="Keller J."/>
        </authorList>
    </citation>
    <scope>NUCLEOTIDE SEQUENCE [LARGE SCALE GENOMIC DNA]</scope>
    <source>
        <strain evidence="5 6">SAG 2036</strain>
    </source>
</reference>
<dbReference type="InterPro" id="IPR029063">
    <property type="entry name" value="SAM-dependent_MTases_sf"/>
</dbReference>
<dbReference type="GO" id="GO:0032259">
    <property type="term" value="P:methylation"/>
    <property type="evidence" value="ECO:0007669"/>
    <property type="project" value="UniProtKB-KW"/>
</dbReference>
<dbReference type="PANTHER" id="PTHR43397">
    <property type="entry name" value="ERGOTHIONEINE BIOSYNTHESIS PROTEIN 1"/>
    <property type="match status" value="1"/>
</dbReference>
<feature type="domain" description="Histidine-specific methyltransferase SAM-dependent" evidence="4">
    <location>
        <begin position="27"/>
        <end position="313"/>
    </location>
</feature>
<keyword evidence="6" id="KW-1185">Reference proteome</keyword>
<dbReference type="InterPro" id="IPR051128">
    <property type="entry name" value="EgtD_Methyltrsf_superfamily"/>
</dbReference>
<dbReference type="PANTHER" id="PTHR43397:SF1">
    <property type="entry name" value="ERGOTHIONEINE BIOSYNTHESIS PROTEIN 1"/>
    <property type="match status" value="1"/>
</dbReference>
<comment type="caution">
    <text evidence="5">The sequence shown here is derived from an EMBL/GenBank/DDBJ whole genome shotgun (WGS) entry which is preliminary data.</text>
</comment>
<evidence type="ECO:0000259" key="3">
    <source>
        <dbReference type="Pfam" id="PF03781"/>
    </source>
</evidence>
<evidence type="ECO:0000256" key="1">
    <source>
        <dbReference type="ARBA" id="ARBA00022603"/>
    </source>
</evidence>
<dbReference type="InterPro" id="IPR016187">
    <property type="entry name" value="CTDL_fold"/>
</dbReference>
<evidence type="ECO:0000313" key="6">
    <source>
        <dbReference type="Proteomes" id="UP001465755"/>
    </source>
</evidence>
<proteinExistence type="predicted"/>
<dbReference type="Pfam" id="PF03781">
    <property type="entry name" value="FGE-sulfatase"/>
    <property type="match status" value="1"/>
</dbReference>
<name>A0AAW1NPE6_9CHLO</name>
<dbReference type="GO" id="GO:0008168">
    <property type="term" value="F:methyltransferase activity"/>
    <property type="evidence" value="ECO:0007669"/>
    <property type="project" value="UniProtKB-KW"/>
</dbReference>
<dbReference type="SUPFAM" id="SSF56436">
    <property type="entry name" value="C-type lectin-like"/>
    <property type="match status" value="1"/>
</dbReference>
<accession>A0AAW1NPE6</accession>
<protein>
    <submittedName>
        <fullName evidence="5">Uncharacterized protein</fullName>
    </submittedName>
</protein>
<dbReference type="SUPFAM" id="SSF53335">
    <property type="entry name" value="S-adenosyl-L-methionine-dependent methyltransferases"/>
    <property type="match status" value="1"/>
</dbReference>
<dbReference type="Pfam" id="PF10017">
    <property type="entry name" value="Methyltransf_33"/>
    <property type="match status" value="1"/>
</dbReference>